<protein>
    <submittedName>
        <fullName evidence="1">RidA family protein</fullName>
    </submittedName>
</protein>
<evidence type="ECO:0000313" key="1">
    <source>
        <dbReference type="EMBL" id="PKR90192.1"/>
    </source>
</evidence>
<dbReference type="Gene3D" id="3.30.1330.40">
    <property type="entry name" value="RutC-like"/>
    <property type="match status" value="1"/>
</dbReference>
<accession>A0A1I4R5Z5</accession>
<reference evidence="1 2" key="1">
    <citation type="submission" date="2017-12" db="EMBL/GenBank/DDBJ databases">
        <title>Anaerobic carbon monoxide metabolism by Pleomorphomonas carboxyditropha sp. nov., a new mesophilic hydrogenogenic carboxidotroph.</title>
        <authorList>
            <person name="Esquivel-Elizondo S."/>
            <person name="Krajmalnik-Brown R."/>
        </authorList>
    </citation>
    <scope>NUCLEOTIDE SEQUENCE [LARGE SCALE GENOMIC DNA]</scope>
    <source>
        <strain evidence="1 2">R5-392</strain>
    </source>
</reference>
<organism evidence="1 2">
    <name type="scientific">Pleomorphomonas diazotrophica</name>
    <dbReference type="NCBI Taxonomy" id="1166257"/>
    <lineage>
        <taxon>Bacteria</taxon>
        <taxon>Pseudomonadati</taxon>
        <taxon>Pseudomonadota</taxon>
        <taxon>Alphaproteobacteria</taxon>
        <taxon>Hyphomicrobiales</taxon>
        <taxon>Pleomorphomonadaceae</taxon>
        <taxon>Pleomorphomonas</taxon>
    </lineage>
</organism>
<dbReference type="InterPro" id="IPR035959">
    <property type="entry name" value="RutC-like_sf"/>
</dbReference>
<dbReference type="PANTHER" id="PTHR43857:SF1">
    <property type="entry name" value="YJGH FAMILY PROTEIN"/>
    <property type="match status" value="1"/>
</dbReference>
<dbReference type="RefSeq" id="WP_101287288.1">
    <property type="nucleotide sequence ID" value="NZ_FOUQ01000001.1"/>
</dbReference>
<name>A0A1I4R5Z5_9HYPH</name>
<dbReference type="Pfam" id="PF01042">
    <property type="entry name" value="Ribonuc_L-PSP"/>
    <property type="match status" value="1"/>
</dbReference>
<proteinExistence type="predicted"/>
<evidence type="ECO:0000313" key="2">
    <source>
        <dbReference type="Proteomes" id="UP000233491"/>
    </source>
</evidence>
<dbReference type="Proteomes" id="UP000233491">
    <property type="component" value="Unassembled WGS sequence"/>
</dbReference>
<dbReference type="OrthoDB" id="9799840at2"/>
<dbReference type="SUPFAM" id="SSF55298">
    <property type="entry name" value="YjgF-like"/>
    <property type="match status" value="1"/>
</dbReference>
<dbReference type="InterPro" id="IPR006175">
    <property type="entry name" value="YjgF/YER057c/UK114"/>
</dbReference>
<dbReference type="PANTHER" id="PTHR43857">
    <property type="entry name" value="BLR7761 PROTEIN"/>
    <property type="match status" value="1"/>
</dbReference>
<dbReference type="AlphaFoldDB" id="A0A1I4R5Z5"/>
<dbReference type="CDD" id="cd00448">
    <property type="entry name" value="YjgF_YER057c_UK114_family"/>
    <property type="match status" value="1"/>
</dbReference>
<comment type="caution">
    <text evidence="1">The sequence shown here is derived from an EMBL/GenBank/DDBJ whole genome shotgun (WGS) entry which is preliminary data.</text>
</comment>
<gene>
    <name evidence="1" type="ORF">CXZ10_02040</name>
</gene>
<dbReference type="EMBL" id="PJNW01000002">
    <property type="protein sequence ID" value="PKR90192.1"/>
    <property type="molecule type" value="Genomic_DNA"/>
</dbReference>
<sequence length="131" mass="14067">MQFRNPAGVHAPVAAYSHQAEVPAGARWLVMAGQVGMRPDGSLPVDPAEQLEVALDNVRHNLEAAGMGIGDLVKMTTYLVGEVDPDRRRQIFGAFFGDHRPCTTLLYVSALGTPALKAEVDAWAAREAQEG</sequence>
<keyword evidence="2" id="KW-1185">Reference proteome</keyword>